<comment type="cofactor">
    <cofactor evidence="1 10">
        <name>pyridoxal 5'-phosphate</name>
        <dbReference type="ChEBI" id="CHEBI:597326"/>
    </cofactor>
</comment>
<comment type="caution">
    <text evidence="12">The sequence shown here is derived from an EMBL/GenBank/DDBJ whole genome shotgun (WGS) entry which is preliminary data.</text>
</comment>
<dbReference type="InterPro" id="IPR015422">
    <property type="entry name" value="PyrdxlP-dep_Trfase_small"/>
</dbReference>
<dbReference type="PROSITE" id="PS00595">
    <property type="entry name" value="AA_TRANSFER_CLASS_5"/>
    <property type="match status" value="1"/>
</dbReference>
<keyword evidence="8" id="KW-0411">Iron-sulfur</keyword>
<dbReference type="Gene3D" id="3.90.1150.10">
    <property type="entry name" value="Aspartate Aminotransferase, domain 1"/>
    <property type="match status" value="1"/>
</dbReference>
<keyword evidence="5" id="KW-0479">Metal-binding</keyword>
<evidence type="ECO:0000256" key="1">
    <source>
        <dbReference type="ARBA" id="ARBA00001933"/>
    </source>
</evidence>
<evidence type="ECO:0000256" key="8">
    <source>
        <dbReference type="ARBA" id="ARBA00023014"/>
    </source>
</evidence>
<dbReference type="OrthoDB" id="9808002at2"/>
<dbReference type="PANTHER" id="PTHR11601:SF34">
    <property type="entry name" value="CYSTEINE DESULFURASE"/>
    <property type="match status" value="1"/>
</dbReference>
<dbReference type="AlphaFoldDB" id="A0A5S5C3B9"/>
<dbReference type="InterPro" id="IPR016454">
    <property type="entry name" value="Cysteine_dSase"/>
</dbReference>
<evidence type="ECO:0000313" key="12">
    <source>
        <dbReference type="EMBL" id="TYP73807.1"/>
    </source>
</evidence>
<evidence type="ECO:0000256" key="5">
    <source>
        <dbReference type="ARBA" id="ARBA00022723"/>
    </source>
</evidence>
<keyword evidence="7" id="KW-0408">Iron</keyword>
<feature type="domain" description="Aminotransferase class V" evidence="11">
    <location>
        <begin position="4"/>
        <end position="368"/>
    </location>
</feature>
<evidence type="ECO:0000313" key="13">
    <source>
        <dbReference type="Proteomes" id="UP000323257"/>
    </source>
</evidence>
<dbReference type="InterPro" id="IPR020578">
    <property type="entry name" value="Aminotrans_V_PyrdxlP_BS"/>
</dbReference>
<protein>
    <recommendedName>
        <fullName evidence="3">cysteine desulfurase</fullName>
        <ecNumber evidence="3">2.8.1.7</ecNumber>
    </recommendedName>
</protein>
<gene>
    <name evidence="12" type="ORF">BCM02_10683</name>
</gene>
<reference evidence="12 13" key="1">
    <citation type="submission" date="2019-07" db="EMBL/GenBank/DDBJ databases">
        <title>Genomic Encyclopedia of Type Strains, Phase III (KMG-III): the genomes of soil and plant-associated and newly described type strains.</title>
        <authorList>
            <person name="Whitman W."/>
        </authorList>
    </citation>
    <scope>NUCLEOTIDE SEQUENCE [LARGE SCALE GENOMIC DNA]</scope>
    <source>
        <strain evidence="12 13">BL24</strain>
    </source>
</reference>
<evidence type="ECO:0000256" key="2">
    <source>
        <dbReference type="ARBA" id="ARBA00006490"/>
    </source>
</evidence>
<dbReference type="PANTHER" id="PTHR11601">
    <property type="entry name" value="CYSTEINE DESULFURYLASE FAMILY MEMBER"/>
    <property type="match status" value="1"/>
</dbReference>
<evidence type="ECO:0000256" key="7">
    <source>
        <dbReference type="ARBA" id="ARBA00023004"/>
    </source>
</evidence>
<dbReference type="Pfam" id="PF00266">
    <property type="entry name" value="Aminotran_5"/>
    <property type="match status" value="1"/>
</dbReference>
<keyword evidence="13" id="KW-1185">Reference proteome</keyword>
<evidence type="ECO:0000256" key="3">
    <source>
        <dbReference type="ARBA" id="ARBA00012239"/>
    </source>
</evidence>
<dbReference type="InterPro" id="IPR000192">
    <property type="entry name" value="Aminotrans_V_dom"/>
</dbReference>
<dbReference type="GO" id="GO:0031071">
    <property type="term" value="F:cysteine desulfurase activity"/>
    <property type="evidence" value="ECO:0007669"/>
    <property type="project" value="UniProtKB-EC"/>
</dbReference>
<dbReference type="RefSeq" id="WP_148930245.1">
    <property type="nucleotide sequence ID" value="NZ_VNHS01000006.1"/>
</dbReference>
<keyword evidence="4" id="KW-0808">Transferase</keyword>
<dbReference type="Proteomes" id="UP000323257">
    <property type="component" value="Unassembled WGS sequence"/>
</dbReference>
<keyword evidence="6" id="KW-0663">Pyridoxal phosphate</keyword>
<dbReference type="FunFam" id="3.40.640.10:FF:000084">
    <property type="entry name" value="IscS-like cysteine desulfurase"/>
    <property type="match status" value="1"/>
</dbReference>
<organism evidence="12 13">
    <name type="scientific">Paenibacillus methanolicus</name>
    <dbReference type="NCBI Taxonomy" id="582686"/>
    <lineage>
        <taxon>Bacteria</taxon>
        <taxon>Bacillati</taxon>
        <taxon>Bacillota</taxon>
        <taxon>Bacilli</taxon>
        <taxon>Bacillales</taxon>
        <taxon>Paenibacillaceae</taxon>
        <taxon>Paenibacillus</taxon>
    </lineage>
</organism>
<sequence>MERIYFDHAASSPLHPDVADAMMAIYRGTFGNASSTHGIGRAAKALLGRSRERIAAAIGCAPNELYFTSGGTESDNAAIAGVARAMHRQGKAHIITSSVEHHAVLRTCEALRKDGFELTVLSVDAFGQVSPADVEMAIRPDTALISVMYANNETGTIQPIEAIGAIARERGIPFHVDAVQALGSIPIDLKTLPVDLMSFSAHKINGPQGIGALYIAKHIPFEPLLFGGSQERKRRAGTENLAGAAGFAKAAELAVNSLTEKKLFLDKLRLNWIERMKDAYGADRIAVNGHPSETLSHIANLSFIGSDTETLLMNFDLAGIAVSGGSACTAGAIEPSHVLIAMELAEPRLTSAVRFSFGLGNTLEELERAHEKIATFLNRVRTNA</sequence>
<evidence type="ECO:0000259" key="11">
    <source>
        <dbReference type="Pfam" id="PF00266"/>
    </source>
</evidence>
<evidence type="ECO:0000256" key="4">
    <source>
        <dbReference type="ARBA" id="ARBA00022679"/>
    </source>
</evidence>
<evidence type="ECO:0000256" key="6">
    <source>
        <dbReference type="ARBA" id="ARBA00022898"/>
    </source>
</evidence>
<dbReference type="PIRSF" id="PIRSF005572">
    <property type="entry name" value="NifS"/>
    <property type="match status" value="1"/>
</dbReference>
<accession>A0A5S5C3B9</accession>
<comment type="similarity">
    <text evidence="2">Belongs to the class-V pyridoxal-phosphate-dependent aminotransferase family. NifS/IscS subfamily.</text>
</comment>
<proteinExistence type="inferred from homology"/>
<dbReference type="NCBIfam" id="NF002806">
    <property type="entry name" value="PRK02948.1"/>
    <property type="match status" value="1"/>
</dbReference>
<dbReference type="Gene3D" id="3.40.640.10">
    <property type="entry name" value="Type I PLP-dependent aspartate aminotransferase-like (Major domain)"/>
    <property type="match status" value="1"/>
</dbReference>
<dbReference type="EC" id="2.8.1.7" evidence="3"/>
<dbReference type="InterPro" id="IPR015421">
    <property type="entry name" value="PyrdxlP-dep_Trfase_major"/>
</dbReference>
<name>A0A5S5C3B9_9BACL</name>
<dbReference type="GO" id="GO:0046872">
    <property type="term" value="F:metal ion binding"/>
    <property type="evidence" value="ECO:0007669"/>
    <property type="project" value="UniProtKB-KW"/>
</dbReference>
<dbReference type="InterPro" id="IPR015424">
    <property type="entry name" value="PyrdxlP-dep_Trfase"/>
</dbReference>
<comment type="catalytic activity">
    <reaction evidence="9">
        <text>(sulfur carrier)-H + L-cysteine = (sulfur carrier)-SH + L-alanine</text>
        <dbReference type="Rhea" id="RHEA:43892"/>
        <dbReference type="Rhea" id="RHEA-COMP:14737"/>
        <dbReference type="Rhea" id="RHEA-COMP:14739"/>
        <dbReference type="ChEBI" id="CHEBI:29917"/>
        <dbReference type="ChEBI" id="CHEBI:35235"/>
        <dbReference type="ChEBI" id="CHEBI:57972"/>
        <dbReference type="ChEBI" id="CHEBI:64428"/>
        <dbReference type="EC" id="2.8.1.7"/>
    </reaction>
</comment>
<evidence type="ECO:0000256" key="9">
    <source>
        <dbReference type="ARBA" id="ARBA00050776"/>
    </source>
</evidence>
<dbReference type="GO" id="GO:0051536">
    <property type="term" value="F:iron-sulfur cluster binding"/>
    <property type="evidence" value="ECO:0007669"/>
    <property type="project" value="UniProtKB-KW"/>
</dbReference>
<dbReference type="EMBL" id="VNHS01000006">
    <property type="protein sequence ID" value="TYP73807.1"/>
    <property type="molecule type" value="Genomic_DNA"/>
</dbReference>
<dbReference type="SUPFAM" id="SSF53383">
    <property type="entry name" value="PLP-dependent transferases"/>
    <property type="match status" value="1"/>
</dbReference>
<dbReference type="Gene3D" id="1.10.260.50">
    <property type="match status" value="1"/>
</dbReference>
<evidence type="ECO:0000256" key="10">
    <source>
        <dbReference type="RuleBase" id="RU004504"/>
    </source>
</evidence>